<comment type="caution">
    <text evidence="2">The sequence shown here is derived from an EMBL/GenBank/DDBJ whole genome shotgun (WGS) entry which is preliminary data.</text>
</comment>
<feature type="transmembrane region" description="Helical" evidence="1">
    <location>
        <begin position="174"/>
        <end position="194"/>
    </location>
</feature>
<keyword evidence="1" id="KW-1133">Transmembrane helix</keyword>
<reference evidence="2 3" key="1">
    <citation type="submission" date="2022-03" db="EMBL/GenBank/DDBJ databases">
        <authorList>
            <person name="Jo J.-H."/>
            <person name="Im W.-T."/>
        </authorList>
    </citation>
    <scope>NUCLEOTIDE SEQUENCE [LARGE SCALE GENOMIC DNA]</scope>
    <source>
        <strain evidence="2 3">MA9</strain>
    </source>
</reference>
<gene>
    <name evidence="2" type="ORF">LZ480_03705</name>
</gene>
<sequence>MTLFLTRYFLRELSAWVWFTPLAYSFILLLGAVIGLHFYIVLVFIIGSCAVVFSKYNVLRSEYSTTLTVAPLPSKTIVHADFTFLSWITFCYVIFALGAITLFTLLIEKEFIFPTVQQLGFIISCCLAIITLSIWILTLRLNTTSLNTLLIMVLFLPIFLTSNNLTLFASSFGLHFFFLMLVIISLSYFSMITLGKRRWGFK</sequence>
<dbReference type="RefSeq" id="WP_241368032.1">
    <property type="nucleotide sequence ID" value="NZ_JAKZFC010000001.1"/>
</dbReference>
<organism evidence="2 3">
    <name type="scientific">Solibacillus palustris</name>
    <dbReference type="NCBI Taxonomy" id="2908203"/>
    <lineage>
        <taxon>Bacteria</taxon>
        <taxon>Bacillati</taxon>
        <taxon>Bacillota</taxon>
        <taxon>Bacilli</taxon>
        <taxon>Bacillales</taxon>
        <taxon>Caryophanaceae</taxon>
        <taxon>Solibacillus</taxon>
    </lineage>
</organism>
<keyword evidence="1" id="KW-0812">Transmembrane</keyword>
<accession>A0ABS9U9H1</accession>
<feature type="transmembrane region" description="Helical" evidence="1">
    <location>
        <begin position="119"/>
        <end position="137"/>
    </location>
</feature>
<protein>
    <recommendedName>
        <fullName evidence="4">ABC transporter permease</fullName>
    </recommendedName>
</protein>
<evidence type="ECO:0008006" key="4">
    <source>
        <dbReference type="Google" id="ProtNLM"/>
    </source>
</evidence>
<keyword evidence="3" id="KW-1185">Reference proteome</keyword>
<evidence type="ECO:0000313" key="2">
    <source>
        <dbReference type="EMBL" id="MCH7320986.1"/>
    </source>
</evidence>
<feature type="transmembrane region" description="Helical" evidence="1">
    <location>
        <begin position="149"/>
        <end position="168"/>
    </location>
</feature>
<evidence type="ECO:0000313" key="3">
    <source>
        <dbReference type="Proteomes" id="UP001316087"/>
    </source>
</evidence>
<feature type="transmembrane region" description="Helical" evidence="1">
    <location>
        <begin position="84"/>
        <end position="107"/>
    </location>
</feature>
<name>A0ABS9U9H1_9BACL</name>
<evidence type="ECO:0000256" key="1">
    <source>
        <dbReference type="SAM" id="Phobius"/>
    </source>
</evidence>
<proteinExistence type="predicted"/>
<dbReference type="Proteomes" id="UP001316087">
    <property type="component" value="Unassembled WGS sequence"/>
</dbReference>
<dbReference type="EMBL" id="JAKZFC010000001">
    <property type="protein sequence ID" value="MCH7320986.1"/>
    <property type="molecule type" value="Genomic_DNA"/>
</dbReference>
<keyword evidence="1" id="KW-0472">Membrane</keyword>
<feature type="transmembrane region" description="Helical" evidence="1">
    <location>
        <begin position="22"/>
        <end position="53"/>
    </location>
</feature>